<accession>A0A919VBD6</accession>
<comment type="caution">
    <text evidence="2">The sequence shown here is derived from an EMBL/GenBank/DDBJ whole genome shotgun (WGS) entry which is preliminary data.</text>
</comment>
<keyword evidence="1" id="KW-0812">Transmembrane</keyword>
<evidence type="ECO:0008006" key="4">
    <source>
        <dbReference type="Google" id="ProtNLM"/>
    </source>
</evidence>
<dbReference type="Proteomes" id="UP000606172">
    <property type="component" value="Unassembled WGS sequence"/>
</dbReference>
<dbReference type="EMBL" id="BOOW01000060">
    <property type="protein sequence ID" value="GII97471.1"/>
    <property type="molecule type" value="Genomic_DNA"/>
</dbReference>
<keyword evidence="3" id="KW-1185">Reference proteome</keyword>
<dbReference type="AlphaFoldDB" id="A0A919VBD6"/>
<evidence type="ECO:0000313" key="3">
    <source>
        <dbReference type="Proteomes" id="UP000606172"/>
    </source>
</evidence>
<proteinExistence type="predicted"/>
<organism evidence="2 3">
    <name type="scientific">Sinosporangium siamense</name>
    <dbReference type="NCBI Taxonomy" id="1367973"/>
    <lineage>
        <taxon>Bacteria</taxon>
        <taxon>Bacillati</taxon>
        <taxon>Actinomycetota</taxon>
        <taxon>Actinomycetes</taxon>
        <taxon>Streptosporangiales</taxon>
        <taxon>Streptosporangiaceae</taxon>
        <taxon>Sinosporangium</taxon>
    </lineage>
</organism>
<dbReference type="RefSeq" id="WP_204033608.1">
    <property type="nucleotide sequence ID" value="NZ_BOOW01000060.1"/>
</dbReference>
<evidence type="ECO:0000313" key="2">
    <source>
        <dbReference type="EMBL" id="GII97471.1"/>
    </source>
</evidence>
<sequence length="179" mass="19296">MWVVIALLVGGAVTLAAVTIYKSVAPGIMWLFDPVVIFGWFGLFLAWFAAMIVAGLHRFPSWAAAAPPLIGVAAGLIAFTSLPTKAGVEMWESELRSHAVAVADGKVADGEHRIGPFTLDSAVKLPNGAAFTFDMSGWIFESYGMAYLPREGGDASKELSEKFTEFEHIGGPWYWVRSA</sequence>
<gene>
    <name evidence="2" type="ORF">Ssi02_77020</name>
</gene>
<reference evidence="2" key="1">
    <citation type="submission" date="2021-01" db="EMBL/GenBank/DDBJ databases">
        <title>Whole genome shotgun sequence of Sinosporangium siamense NBRC 109515.</title>
        <authorList>
            <person name="Komaki H."/>
            <person name="Tamura T."/>
        </authorList>
    </citation>
    <scope>NUCLEOTIDE SEQUENCE</scope>
    <source>
        <strain evidence="2">NBRC 109515</strain>
    </source>
</reference>
<feature type="transmembrane region" description="Helical" evidence="1">
    <location>
        <begin position="63"/>
        <end position="82"/>
    </location>
</feature>
<evidence type="ECO:0000256" key="1">
    <source>
        <dbReference type="SAM" id="Phobius"/>
    </source>
</evidence>
<protein>
    <recommendedName>
        <fullName evidence="4">DUF1109 domain-containing protein</fullName>
    </recommendedName>
</protein>
<feature type="transmembrane region" description="Helical" evidence="1">
    <location>
        <begin position="35"/>
        <end position="56"/>
    </location>
</feature>
<name>A0A919VBD6_9ACTN</name>
<keyword evidence="1" id="KW-1133">Transmembrane helix</keyword>
<keyword evidence="1" id="KW-0472">Membrane</keyword>